<dbReference type="PANTHER" id="PTHR47217">
    <property type="entry name" value="GLOBIN-LIKE PROTEIN"/>
    <property type="match status" value="1"/>
</dbReference>
<gene>
    <name evidence="8" type="ORF">B7P43_G02304</name>
</gene>
<dbReference type="Proteomes" id="UP000235965">
    <property type="component" value="Unassembled WGS sequence"/>
</dbReference>
<dbReference type="InterPro" id="IPR012292">
    <property type="entry name" value="Globin/Proto"/>
</dbReference>
<accession>A0A2J7RQK5</accession>
<evidence type="ECO:0000256" key="1">
    <source>
        <dbReference type="ARBA" id="ARBA00022448"/>
    </source>
</evidence>
<dbReference type="InterPro" id="IPR009050">
    <property type="entry name" value="Globin-like_sf"/>
</dbReference>
<feature type="domain" description="Globin" evidence="7">
    <location>
        <begin position="25"/>
        <end position="172"/>
    </location>
</feature>
<dbReference type="SUPFAM" id="SSF46458">
    <property type="entry name" value="Globin-like"/>
    <property type="match status" value="1"/>
</dbReference>
<evidence type="ECO:0000313" key="9">
    <source>
        <dbReference type="Proteomes" id="UP000235965"/>
    </source>
</evidence>
<evidence type="ECO:0000256" key="3">
    <source>
        <dbReference type="ARBA" id="ARBA00022621"/>
    </source>
</evidence>
<dbReference type="PROSITE" id="PS01033">
    <property type="entry name" value="GLOBIN"/>
    <property type="match status" value="1"/>
</dbReference>
<organism evidence="8 9">
    <name type="scientific">Cryptotermes secundus</name>
    <dbReference type="NCBI Taxonomy" id="105785"/>
    <lineage>
        <taxon>Eukaryota</taxon>
        <taxon>Metazoa</taxon>
        <taxon>Ecdysozoa</taxon>
        <taxon>Arthropoda</taxon>
        <taxon>Hexapoda</taxon>
        <taxon>Insecta</taxon>
        <taxon>Pterygota</taxon>
        <taxon>Neoptera</taxon>
        <taxon>Polyneoptera</taxon>
        <taxon>Dictyoptera</taxon>
        <taxon>Blattodea</taxon>
        <taxon>Blattoidea</taxon>
        <taxon>Termitoidae</taxon>
        <taxon>Kalotermitidae</taxon>
        <taxon>Cryptotermitinae</taxon>
        <taxon>Cryptotermes</taxon>
    </lineage>
</organism>
<reference evidence="8 9" key="1">
    <citation type="submission" date="2017-12" db="EMBL/GenBank/DDBJ databases">
        <title>Hemimetabolous genomes reveal molecular basis of termite eusociality.</title>
        <authorList>
            <person name="Harrison M.C."/>
            <person name="Jongepier E."/>
            <person name="Robertson H.M."/>
            <person name="Arning N."/>
            <person name="Bitard-Feildel T."/>
            <person name="Chao H."/>
            <person name="Childers C.P."/>
            <person name="Dinh H."/>
            <person name="Doddapaneni H."/>
            <person name="Dugan S."/>
            <person name="Gowin J."/>
            <person name="Greiner C."/>
            <person name="Han Y."/>
            <person name="Hu H."/>
            <person name="Hughes D.S.T."/>
            <person name="Huylmans A.-K."/>
            <person name="Kemena C."/>
            <person name="Kremer L.P.M."/>
            <person name="Lee S.L."/>
            <person name="Lopez-Ezquerra A."/>
            <person name="Mallet L."/>
            <person name="Monroy-Kuhn J.M."/>
            <person name="Moser A."/>
            <person name="Murali S.C."/>
            <person name="Muzny D.M."/>
            <person name="Otani S."/>
            <person name="Piulachs M.-D."/>
            <person name="Poelchau M."/>
            <person name="Qu J."/>
            <person name="Schaub F."/>
            <person name="Wada-Katsumata A."/>
            <person name="Worley K.C."/>
            <person name="Xie Q."/>
            <person name="Ylla G."/>
            <person name="Poulsen M."/>
            <person name="Gibbs R.A."/>
            <person name="Schal C."/>
            <person name="Richards S."/>
            <person name="Belles X."/>
            <person name="Korb J."/>
            <person name="Bornberg-Bauer E."/>
        </authorList>
    </citation>
    <scope>NUCLEOTIDE SEQUENCE [LARGE SCALE GENOMIC DNA]</scope>
    <source>
        <tissue evidence="8">Whole body</tissue>
    </source>
</reference>
<evidence type="ECO:0000259" key="7">
    <source>
        <dbReference type="PROSITE" id="PS01033"/>
    </source>
</evidence>
<dbReference type="GO" id="GO:0020037">
    <property type="term" value="F:heme binding"/>
    <property type="evidence" value="ECO:0007669"/>
    <property type="project" value="InterPro"/>
</dbReference>
<dbReference type="InParanoid" id="A0A2J7RQK5"/>
<evidence type="ECO:0000256" key="4">
    <source>
        <dbReference type="ARBA" id="ARBA00022723"/>
    </source>
</evidence>
<evidence type="ECO:0000256" key="5">
    <source>
        <dbReference type="ARBA" id="ARBA00023004"/>
    </source>
</evidence>
<keyword evidence="5" id="KW-0408">Iron</keyword>
<evidence type="ECO:0000313" key="8">
    <source>
        <dbReference type="EMBL" id="PNF43098.1"/>
    </source>
</evidence>
<dbReference type="InterPro" id="IPR000971">
    <property type="entry name" value="Globin"/>
</dbReference>
<protein>
    <recommendedName>
        <fullName evidence="7">Globin domain-containing protein</fullName>
    </recommendedName>
</protein>
<keyword evidence="2 6" id="KW-0349">Heme</keyword>
<dbReference type="PANTHER" id="PTHR47217:SF1">
    <property type="entry name" value="GLOBIN-LIKE PROTEIN"/>
    <property type="match status" value="1"/>
</dbReference>
<dbReference type="AlphaFoldDB" id="A0A2J7RQK5"/>
<dbReference type="GO" id="GO:0005344">
    <property type="term" value="F:oxygen carrier activity"/>
    <property type="evidence" value="ECO:0007669"/>
    <property type="project" value="UniProtKB-KW"/>
</dbReference>
<keyword evidence="9" id="KW-1185">Reference proteome</keyword>
<dbReference type="FunCoup" id="A0A2J7RQK5">
    <property type="interactions" value="74"/>
</dbReference>
<name>A0A2J7RQK5_9NEOP</name>
<dbReference type="EMBL" id="NEVH01001336">
    <property type="protein sequence ID" value="PNF43098.1"/>
    <property type="molecule type" value="Genomic_DNA"/>
</dbReference>
<sequence length="176" mass="19621">MGSLLTSLLGVGSNPDIDVPDPATGLTPREKMAVRRIWDIVKADIKQNGIELLIIFFKSNPSHQRYFEAFKDVSLKDLPSNRKFQAHCTSVMYALTSVVDNLDDTGCLVEMLTKLGQNHHRHGITRQEFIDLKEAVLKLLTKKLASKFTCEDKAALSKTLDVAYSVIFTGLEGQNL</sequence>
<dbReference type="OrthoDB" id="436496at2759"/>
<keyword evidence="3 6" id="KW-0561">Oxygen transport</keyword>
<dbReference type="Pfam" id="PF00042">
    <property type="entry name" value="Globin"/>
    <property type="match status" value="1"/>
</dbReference>
<dbReference type="Gene3D" id="1.10.490.10">
    <property type="entry name" value="Globins"/>
    <property type="match status" value="1"/>
</dbReference>
<keyword evidence="1 6" id="KW-0813">Transport</keyword>
<proteinExistence type="inferred from homology"/>
<dbReference type="GO" id="GO:0046872">
    <property type="term" value="F:metal ion binding"/>
    <property type="evidence" value="ECO:0007669"/>
    <property type="project" value="UniProtKB-KW"/>
</dbReference>
<evidence type="ECO:0000256" key="6">
    <source>
        <dbReference type="RuleBase" id="RU000356"/>
    </source>
</evidence>
<dbReference type="InterPro" id="IPR044399">
    <property type="entry name" value="Mb-like_M"/>
</dbReference>
<keyword evidence="4" id="KW-0479">Metal-binding</keyword>
<evidence type="ECO:0000256" key="2">
    <source>
        <dbReference type="ARBA" id="ARBA00022617"/>
    </source>
</evidence>
<dbReference type="STRING" id="105785.A0A2J7RQK5"/>
<comment type="similarity">
    <text evidence="6">Belongs to the globin family.</text>
</comment>
<comment type="caution">
    <text evidence="8">The sequence shown here is derived from an EMBL/GenBank/DDBJ whole genome shotgun (WGS) entry which is preliminary data.</text>
</comment>
<dbReference type="CDD" id="cd01040">
    <property type="entry name" value="Mb-like"/>
    <property type="match status" value="1"/>
</dbReference>
<dbReference type="GO" id="GO:0019825">
    <property type="term" value="F:oxygen binding"/>
    <property type="evidence" value="ECO:0007669"/>
    <property type="project" value="InterPro"/>
</dbReference>